<feature type="transmembrane region" description="Helical" evidence="1">
    <location>
        <begin position="7"/>
        <end position="27"/>
    </location>
</feature>
<feature type="transmembrane region" description="Helical" evidence="1">
    <location>
        <begin position="108"/>
        <end position="132"/>
    </location>
</feature>
<dbReference type="RefSeq" id="WP_255134802.1">
    <property type="nucleotide sequence ID" value="NZ_JANDBC010000002.1"/>
</dbReference>
<feature type="transmembrane region" description="Helical" evidence="1">
    <location>
        <begin position="200"/>
        <end position="216"/>
    </location>
</feature>
<dbReference type="Proteomes" id="UP001139125">
    <property type="component" value="Unassembled WGS sequence"/>
</dbReference>
<feature type="transmembrane region" description="Helical" evidence="1">
    <location>
        <begin position="69"/>
        <end position="88"/>
    </location>
</feature>
<keyword evidence="1" id="KW-0812">Transmembrane</keyword>
<evidence type="ECO:0000256" key="1">
    <source>
        <dbReference type="SAM" id="Phobius"/>
    </source>
</evidence>
<protein>
    <submittedName>
        <fullName evidence="2">Uncharacterized protein</fullName>
    </submittedName>
</protein>
<accession>A0A9X2RH21</accession>
<organism evidence="2 3">
    <name type="scientific">Gracilimonas sediminicola</name>
    <dbReference type="NCBI Taxonomy" id="2952158"/>
    <lineage>
        <taxon>Bacteria</taxon>
        <taxon>Pseudomonadati</taxon>
        <taxon>Balneolota</taxon>
        <taxon>Balneolia</taxon>
        <taxon>Balneolales</taxon>
        <taxon>Balneolaceae</taxon>
        <taxon>Gracilimonas</taxon>
    </lineage>
</organism>
<feature type="transmembrane region" description="Helical" evidence="1">
    <location>
        <begin position="173"/>
        <end position="193"/>
    </location>
</feature>
<keyword evidence="3" id="KW-1185">Reference proteome</keyword>
<reference evidence="2" key="1">
    <citation type="submission" date="2022-06" db="EMBL/GenBank/DDBJ databases">
        <title>Gracilimonas sp. CAU 1638 isolated from sea sediment.</title>
        <authorList>
            <person name="Kim W."/>
        </authorList>
    </citation>
    <scope>NUCLEOTIDE SEQUENCE</scope>
    <source>
        <strain evidence="2">CAU 1638</strain>
    </source>
</reference>
<feature type="transmembrane region" description="Helical" evidence="1">
    <location>
        <begin position="144"/>
        <end position="167"/>
    </location>
</feature>
<keyword evidence="1" id="KW-0472">Membrane</keyword>
<keyword evidence="1" id="KW-1133">Transmembrane helix</keyword>
<evidence type="ECO:0000313" key="3">
    <source>
        <dbReference type="Proteomes" id="UP001139125"/>
    </source>
</evidence>
<dbReference type="EMBL" id="JANDBC010000002">
    <property type="protein sequence ID" value="MCP9291928.1"/>
    <property type="molecule type" value="Genomic_DNA"/>
</dbReference>
<proteinExistence type="predicted"/>
<feature type="transmembrane region" description="Helical" evidence="1">
    <location>
        <begin position="39"/>
        <end position="57"/>
    </location>
</feature>
<dbReference type="AlphaFoldDB" id="A0A9X2RH21"/>
<sequence length="237" mass="26937">MDKYKKLHLWLLIPFFIAVLGFMRSYFLNFLNASWGNHVHGISATLWFLFVIIQPYLATHGHLKKHKLYGKIGMFLAGAVFASALVMIPENIRFAQTDFDPWVAPDVFLYGVSFFDLISITGFAFSVIMAIIKSKNMDEHAIWMISSVLWALMPALARFGLIFSVWFGQNLNFAELAMITTPAILITAGIIIYKLKRWHPAMVAVIIGHISVYLIIPLGKSQTWIEIATALFSFKQF</sequence>
<comment type="caution">
    <text evidence="2">The sequence shown here is derived from an EMBL/GenBank/DDBJ whole genome shotgun (WGS) entry which is preliminary data.</text>
</comment>
<evidence type="ECO:0000313" key="2">
    <source>
        <dbReference type="EMBL" id="MCP9291928.1"/>
    </source>
</evidence>
<gene>
    <name evidence="2" type="ORF">NM125_10110</name>
</gene>
<name>A0A9X2RH21_9BACT</name>